<keyword evidence="2" id="KW-1133">Transmembrane helix</keyword>
<accession>A0A8J7U3X4</accession>
<gene>
    <name evidence="3" type="ORF">J3U88_20640</name>
</gene>
<comment type="caution">
    <text evidence="3">The sequence shown here is derived from an EMBL/GenBank/DDBJ whole genome shotgun (WGS) entry which is preliminary data.</text>
</comment>
<feature type="region of interest" description="Disordered" evidence="1">
    <location>
        <begin position="88"/>
        <end position="123"/>
    </location>
</feature>
<keyword evidence="4" id="KW-1185">Reference proteome</keyword>
<feature type="transmembrane region" description="Helical" evidence="2">
    <location>
        <begin position="37"/>
        <end position="55"/>
    </location>
</feature>
<dbReference type="EMBL" id="JAFREP010000020">
    <property type="protein sequence ID" value="MBO1320898.1"/>
    <property type="molecule type" value="Genomic_DNA"/>
</dbReference>
<dbReference type="Proteomes" id="UP000664417">
    <property type="component" value="Unassembled WGS sequence"/>
</dbReference>
<keyword evidence="2" id="KW-0812">Transmembrane</keyword>
<name>A0A8J7U3X4_9BACT</name>
<organism evidence="3 4">
    <name type="scientific">Acanthopleuribacter pedis</name>
    <dbReference type="NCBI Taxonomy" id="442870"/>
    <lineage>
        <taxon>Bacteria</taxon>
        <taxon>Pseudomonadati</taxon>
        <taxon>Acidobacteriota</taxon>
        <taxon>Holophagae</taxon>
        <taxon>Acanthopleuribacterales</taxon>
        <taxon>Acanthopleuribacteraceae</taxon>
        <taxon>Acanthopleuribacter</taxon>
    </lineage>
</organism>
<protein>
    <submittedName>
        <fullName evidence="3">Uncharacterized protein</fullName>
    </submittedName>
</protein>
<evidence type="ECO:0000313" key="3">
    <source>
        <dbReference type="EMBL" id="MBO1320898.1"/>
    </source>
</evidence>
<dbReference type="RefSeq" id="WP_207860873.1">
    <property type="nucleotide sequence ID" value="NZ_JAFREP010000020.1"/>
</dbReference>
<keyword evidence="2" id="KW-0472">Membrane</keyword>
<proteinExistence type="predicted"/>
<dbReference type="AlphaFoldDB" id="A0A8J7U3X4"/>
<sequence length="123" mass="13022">MRMKLTLLHKRFSLGLSMTFALGAGYPLVTIFGVDPVSTVFIGSLMSLWVFYRLVMPEKRVTCQACGADLVLTSIATKKRLVPDINGSVAHDTEGQATDGAPSTGEIIETGGSSEDPDGSGDV</sequence>
<evidence type="ECO:0000256" key="2">
    <source>
        <dbReference type="SAM" id="Phobius"/>
    </source>
</evidence>
<evidence type="ECO:0000313" key="4">
    <source>
        <dbReference type="Proteomes" id="UP000664417"/>
    </source>
</evidence>
<evidence type="ECO:0000256" key="1">
    <source>
        <dbReference type="SAM" id="MobiDB-lite"/>
    </source>
</evidence>
<reference evidence="3" key="1">
    <citation type="submission" date="2021-03" db="EMBL/GenBank/DDBJ databases">
        <authorList>
            <person name="Wang G."/>
        </authorList>
    </citation>
    <scope>NUCLEOTIDE SEQUENCE</scope>
    <source>
        <strain evidence="3">KCTC 12899</strain>
    </source>
</reference>